<reference evidence="1 2" key="1">
    <citation type="journal article" date="2011" name="J. Bacteriol.">
        <title>Draft genome sequence of Bacteroides vulgatus PC510, a strain isolated from human feces.</title>
        <authorList>
            <person name="Cuiv P.O."/>
            <person name="Klaassens E.S."/>
            <person name="Durkin A.S."/>
            <person name="Harkins D.M."/>
            <person name="Foster L."/>
            <person name="McCorrison J."/>
            <person name="Torralba M."/>
            <person name="Nelson K.E."/>
            <person name="Morrison M."/>
        </authorList>
    </citation>
    <scope>NUCLEOTIDE SEQUENCE [LARGE SCALE GENOMIC DNA]</scope>
    <source>
        <strain evidence="1 2">PC510</strain>
    </source>
</reference>
<dbReference type="AlphaFoldDB" id="D4V708"/>
<dbReference type="Proteomes" id="UP000004563">
    <property type="component" value="Unassembled WGS sequence"/>
</dbReference>
<accession>D4V708</accession>
<evidence type="ECO:0000313" key="2">
    <source>
        <dbReference type="Proteomes" id="UP000004563"/>
    </source>
</evidence>
<protein>
    <submittedName>
        <fullName evidence="1">Uncharacterized protein</fullName>
    </submittedName>
</protein>
<dbReference type="EMBL" id="ADKO01000050">
    <property type="protein sequence ID" value="EFG18348.1"/>
    <property type="molecule type" value="Genomic_DNA"/>
</dbReference>
<proteinExistence type="predicted"/>
<name>D4V708_PHOVU</name>
<sequence length="40" mass="4223">MSVNNAGSVTLASAIQNAINIPNKIICFFISAKFVVLLSL</sequence>
<organism evidence="1 2">
    <name type="scientific">Phocaeicola vulgatus PC510</name>
    <dbReference type="NCBI Taxonomy" id="702446"/>
    <lineage>
        <taxon>Bacteria</taxon>
        <taxon>Pseudomonadati</taxon>
        <taxon>Bacteroidota</taxon>
        <taxon>Bacteroidia</taxon>
        <taxon>Bacteroidales</taxon>
        <taxon>Bacteroidaceae</taxon>
        <taxon>Phocaeicola</taxon>
    </lineage>
</organism>
<comment type="caution">
    <text evidence="1">The sequence shown here is derived from an EMBL/GenBank/DDBJ whole genome shotgun (WGS) entry which is preliminary data.</text>
</comment>
<evidence type="ECO:0000313" key="1">
    <source>
        <dbReference type="EMBL" id="EFG18348.1"/>
    </source>
</evidence>
<gene>
    <name evidence="1" type="ORF">CUU_3744</name>
</gene>